<comment type="subcellular location">
    <subcellularLocation>
        <location evidence="1">Secreted</location>
    </subcellularLocation>
</comment>
<dbReference type="InterPro" id="IPR029058">
    <property type="entry name" value="AB_hydrolase_fold"/>
</dbReference>
<dbReference type="Proteomes" id="UP000192223">
    <property type="component" value="Unplaced"/>
</dbReference>
<feature type="domain" description="Lipase" evidence="5">
    <location>
        <begin position="2"/>
        <end position="191"/>
    </location>
</feature>
<evidence type="ECO:0000256" key="1">
    <source>
        <dbReference type="ARBA" id="ARBA00004613"/>
    </source>
</evidence>
<dbReference type="PANTHER" id="PTHR11610:SF173">
    <property type="entry name" value="LIPASE DOMAIN-CONTAINING PROTEIN-RELATED"/>
    <property type="match status" value="1"/>
</dbReference>
<dbReference type="RefSeq" id="XP_025837271.1">
    <property type="nucleotide sequence ID" value="XM_025981486.1"/>
</dbReference>
<dbReference type="InterPro" id="IPR000734">
    <property type="entry name" value="TAG_lipase"/>
</dbReference>
<keyword evidence="3" id="KW-0964">Secreted</keyword>
<dbReference type="GO" id="GO:0016298">
    <property type="term" value="F:lipase activity"/>
    <property type="evidence" value="ECO:0007669"/>
    <property type="project" value="InterPro"/>
</dbReference>
<dbReference type="SUPFAM" id="SSF53474">
    <property type="entry name" value="alpha/beta-Hydrolases"/>
    <property type="match status" value="1"/>
</dbReference>
<evidence type="ECO:0000256" key="4">
    <source>
        <dbReference type="RuleBase" id="RU004262"/>
    </source>
</evidence>
<protein>
    <submittedName>
        <fullName evidence="7 8">Lipase member H-like isoform X1</fullName>
    </submittedName>
</protein>
<evidence type="ECO:0000259" key="5">
    <source>
        <dbReference type="Pfam" id="PF00151"/>
    </source>
</evidence>
<dbReference type="Gene3D" id="3.40.50.1820">
    <property type="entry name" value="alpha/beta hydrolase"/>
    <property type="match status" value="1"/>
</dbReference>
<evidence type="ECO:0000313" key="7">
    <source>
        <dbReference type="RefSeq" id="XP_025837271.1"/>
    </source>
</evidence>
<dbReference type="Pfam" id="PF00151">
    <property type="entry name" value="Lipase"/>
    <property type="match status" value="1"/>
</dbReference>
<evidence type="ECO:0000313" key="6">
    <source>
        <dbReference type="Proteomes" id="UP000192223"/>
    </source>
</evidence>
<dbReference type="OrthoDB" id="8183961at2759"/>
<name>A0A7F5RML9_AGRPL</name>
<dbReference type="AlphaFoldDB" id="A0A7F5RML9"/>
<gene>
    <name evidence="7 8" type="primary">LOC108733101</name>
</gene>
<dbReference type="KEGG" id="apln:108733101"/>
<keyword evidence="6" id="KW-1185">Reference proteome</keyword>
<evidence type="ECO:0000256" key="2">
    <source>
        <dbReference type="ARBA" id="ARBA00010701"/>
    </source>
</evidence>
<sequence>MKNAYLKKGPYNIILLNWKSLAASPCYLNALNYTIYIGHLLGTFLQHFLLDRVHLIGFSLGAHIAGIAGQLYEGQILRITGLDPANPWPLVKAHNYPQSEKLDKGDALNVDIIHTSHLGYVTPQGDADFYVNRLKRQPGCSHANMRCYHKRSLDYFAESILSYEKFKTMECESFGEYRKGNCTNETDVYMGESWPQSGGKRGIFCINLNETAVDSYLEEEVECEF</sequence>
<accession>A0A7F5RML9</accession>
<dbReference type="GeneID" id="108733101"/>
<dbReference type="InterPro" id="IPR013818">
    <property type="entry name" value="Lipase"/>
</dbReference>
<organism evidence="6 8">
    <name type="scientific">Agrilus planipennis</name>
    <name type="common">Emerald ash borer</name>
    <name type="synonym">Agrilus marcopoli</name>
    <dbReference type="NCBI Taxonomy" id="224129"/>
    <lineage>
        <taxon>Eukaryota</taxon>
        <taxon>Metazoa</taxon>
        <taxon>Ecdysozoa</taxon>
        <taxon>Arthropoda</taxon>
        <taxon>Hexapoda</taxon>
        <taxon>Insecta</taxon>
        <taxon>Pterygota</taxon>
        <taxon>Neoptera</taxon>
        <taxon>Endopterygota</taxon>
        <taxon>Coleoptera</taxon>
        <taxon>Polyphaga</taxon>
        <taxon>Elateriformia</taxon>
        <taxon>Buprestoidea</taxon>
        <taxon>Buprestidae</taxon>
        <taxon>Agrilinae</taxon>
        <taxon>Agrilus</taxon>
    </lineage>
</organism>
<dbReference type="PRINTS" id="PR00821">
    <property type="entry name" value="TAGLIPASE"/>
</dbReference>
<dbReference type="PANTHER" id="PTHR11610">
    <property type="entry name" value="LIPASE"/>
    <property type="match status" value="1"/>
</dbReference>
<comment type="similarity">
    <text evidence="2 4">Belongs to the AB hydrolase superfamily. Lipase family.</text>
</comment>
<dbReference type="GO" id="GO:0005615">
    <property type="term" value="C:extracellular space"/>
    <property type="evidence" value="ECO:0007669"/>
    <property type="project" value="TreeGrafter"/>
</dbReference>
<reference evidence="7 8" key="1">
    <citation type="submission" date="2025-04" db="UniProtKB">
        <authorList>
            <consortium name="RefSeq"/>
        </authorList>
    </citation>
    <scope>IDENTIFICATION</scope>
    <source>
        <tissue evidence="7 8">Entire body</tissue>
    </source>
</reference>
<proteinExistence type="inferred from homology"/>
<dbReference type="GO" id="GO:0016042">
    <property type="term" value="P:lipid catabolic process"/>
    <property type="evidence" value="ECO:0007669"/>
    <property type="project" value="TreeGrafter"/>
</dbReference>
<dbReference type="GO" id="GO:0017171">
    <property type="term" value="F:serine hydrolase activity"/>
    <property type="evidence" value="ECO:0007669"/>
    <property type="project" value="TreeGrafter"/>
</dbReference>
<evidence type="ECO:0000313" key="8">
    <source>
        <dbReference type="RefSeq" id="XP_025837272.1"/>
    </source>
</evidence>
<dbReference type="RefSeq" id="XP_025837272.1">
    <property type="nucleotide sequence ID" value="XM_025981487.1"/>
</dbReference>
<evidence type="ECO:0000256" key="3">
    <source>
        <dbReference type="ARBA" id="ARBA00022525"/>
    </source>
</evidence>